<dbReference type="InterPro" id="IPR029032">
    <property type="entry name" value="AhpD-like"/>
</dbReference>
<name>A0ABY2I9R9_9MICO</name>
<dbReference type="EC" id="4.1.1.44" evidence="4"/>
<dbReference type="Pfam" id="PF12697">
    <property type="entry name" value="Abhydrolase_6"/>
    <property type="match status" value="1"/>
</dbReference>
<dbReference type="Proteomes" id="UP000297608">
    <property type="component" value="Unassembled WGS sequence"/>
</dbReference>
<dbReference type="GO" id="GO:0047575">
    <property type="term" value="F:4-carboxymuconolactone decarboxylase activity"/>
    <property type="evidence" value="ECO:0007669"/>
    <property type="project" value="UniProtKB-EC"/>
</dbReference>
<dbReference type="InterPro" id="IPR029058">
    <property type="entry name" value="AB_hydrolase_fold"/>
</dbReference>
<dbReference type="Gene3D" id="1.20.1290.10">
    <property type="entry name" value="AhpD-like"/>
    <property type="match status" value="1"/>
</dbReference>
<dbReference type="Gene3D" id="3.40.50.1820">
    <property type="entry name" value="alpha/beta hydrolase"/>
    <property type="match status" value="1"/>
</dbReference>
<organism evidence="4 5">
    <name type="scientific">Cryobacterium algoricola</name>
    <dbReference type="NCBI Taxonomy" id="1259183"/>
    <lineage>
        <taxon>Bacteria</taxon>
        <taxon>Bacillati</taxon>
        <taxon>Actinomycetota</taxon>
        <taxon>Actinomycetes</taxon>
        <taxon>Micrococcales</taxon>
        <taxon>Microbacteriaceae</taxon>
        <taxon>Cryobacterium</taxon>
    </lineage>
</organism>
<gene>
    <name evidence="4" type="primary">pcaC</name>
    <name evidence="4" type="ORF">E3O44_18085</name>
</gene>
<dbReference type="PANTHER" id="PTHR33570:SF2">
    <property type="entry name" value="CARBOXYMUCONOLACTONE DECARBOXYLASE-LIKE DOMAIN-CONTAINING PROTEIN"/>
    <property type="match status" value="1"/>
</dbReference>
<evidence type="ECO:0000259" key="2">
    <source>
        <dbReference type="Pfam" id="PF02627"/>
    </source>
</evidence>
<comment type="caution">
    <text evidence="4">The sequence shown here is derived from an EMBL/GenBank/DDBJ whole genome shotgun (WGS) entry which is preliminary data.</text>
</comment>
<keyword evidence="5" id="KW-1185">Reference proteome</keyword>
<sequence length="451" mass="46561">MTQPLLRGTLRPDPADPAGPVGPAGRAPLLVLGPSLGTTTTLWDAVVDALGAPSAPNLRVLSFDLPGHGVSPAAREPFTVAELADAVIALVDSATAAALGPDAAPESFHYAGISLGGAVGLELGIRHPGRLLSLSVVCSAARIGTAEGWHERAARIRASGTPSMVIGSAERWFAPGFLERDPAAGAGALNRLLDIDDESYALCCEALAGFDAREAVAGIPLRMLCVAGELDLATPRALVAELAAAVPGARYAEIAGAAHLPSLERPRELAGLLLDQLMETPPAPPAEHPIGRPSAREPAARTAAEVYSAGLAVRRAVLGDTHVDAATAAITPETADFQDFITRYAWGEIWTRPGLDRRTRSFLTLACLITGGHEHELAMHVRAALTNGLSRAEISEAMLHTAIYAGVPAANSALSIARTTFAALDEEAALPAECAPDAEPGADSSQTPSRP</sequence>
<evidence type="ECO:0000259" key="3">
    <source>
        <dbReference type="Pfam" id="PF12697"/>
    </source>
</evidence>
<dbReference type="RefSeq" id="WP_134536386.1">
    <property type="nucleotide sequence ID" value="NZ_SOFG01000024.1"/>
</dbReference>
<dbReference type="SUPFAM" id="SSF53474">
    <property type="entry name" value="alpha/beta-Hydrolases"/>
    <property type="match status" value="1"/>
</dbReference>
<feature type="domain" description="AB hydrolase-1" evidence="3">
    <location>
        <begin position="31"/>
        <end position="270"/>
    </location>
</feature>
<dbReference type="NCBIfam" id="TIGR02425">
    <property type="entry name" value="decarb_PcaC"/>
    <property type="match status" value="1"/>
</dbReference>
<accession>A0ABY2I9R9</accession>
<feature type="region of interest" description="Disordered" evidence="1">
    <location>
        <begin position="1"/>
        <end position="22"/>
    </location>
</feature>
<dbReference type="InterPro" id="IPR052512">
    <property type="entry name" value="4CMD/NDH-1_regulator"/>
</dbReference>
<feature type="domain" description="Carboxymuconolactone decarboxylase-like" evidence="2">
    <location>
        <begin position="336"/>
        <end position="418"/>
    </location>
</feature>
<evidence type="ECO:0000313" key="5">
    <source>
        <dbReference type="Proteomes" id="UP000297608"/>
    </source>
</evidence>
<dbReference type="InterPro" id="IPR000073">
    <property type="entry name" value="AB_hydrolase_1"/>
</dbReference>
<dbReference type="EMBL" id="SOFG01000024">
    <property type="protein sequence ID" value="TFB83766.1"/>
    <property type="molecule type" value="Genomic_DNA"/>
</dbReference>
<dbReference type="PANTHER" id="PTHR33570">
    <property type="entry name" value="4-CARBOXYMUCONOLACTONE DECARBOXYLASE FAMILY PROTEIN"/>
    <property type="match status" value="1"/>
</dbReference>
<protein>
    <submittedName>
        <fullName evidence="4">4-carboxymuconolactone decarboxylase</fullName>
        <ecNumber evidence="4">4.1.1.44</ecNumber>
    </submittedName>
</protein>
<evidence type="ECO:0000256" key="1">
    <source>
        <dbReference type="SAM" id="MobiDB-lite"/>
    </source>
</evidence>
<evidence type="ECO:0000313" key="4">
    <source>
        <dbReference type="EMBL" id="TFB83766.1"/>
    </source>
</evidence>
<reference evidence="4 5" key="1">
    <citation type="submission" date="2019-03" db="EMBL/GenBank/DDBJ databases">
        <title>Genomics of glacier-inhabiting Cryobacterium strains.</title>
        <authorList>
            <person name="Liu Q."/>
            <person name="Xin Y.-H."/>
        </authorList>
    </citation>
    <scope>NUCLEOTIDE SEQUENCE [LARGE SCALE GENOMIC DNA]</scope>
    <source>
        <strain evidence="4 5">MDB2-B</strain>
    </source>
</reference>
<dbReference type="InterPro" id="IPR012788">
    <property type="entry name" value="Decarb_PcaC"/>
</dbReference>
<dbReference type="Pfam" id="PF02627">
    <property type="entry name" value="CMD"/>
    <property type="match status" value="1"/>
</dbReference>
<proteinExistence type="predicted"/>
<dbReference type="InterPro" id="IPR003779">
    <property type="entry name" value="CMD-like"/>
</dbReference>
<dbReference type="SUPFAM" id="SSF69118">
    <property type="entry name" value="AhpD-like"/>
    <property type="match status" value="1"/>
</dbReference>
<dbReference type="PRINTS" id="PR00111">
    <property type="entry name" value="ABHYDROLASE"/>
</dbReference>
<keyword evidence="4" id="KW-0456">Lyase</keyword>
<feature type="region of interest" description="Disordered" evidence="1">
    <location>
        <begin position="432"/>
        <end position="451"/>
    </location>
</feature>